<organism evidence="1 2">
    <name type="scientific">Bradyrhizobium frederickii</name>
    <dbReference type="NCBI Taxonomy" id="2560054"/>
    <lineage>
        <taxon>Bacteria</taxon>
        <taxon>Pseudomonadati</taxon>
        <taxon>Pseudomonadota</taxon>
        <taxon>Alphaproteobacteria</taxon>
        <taxon>Hyphomicrobiales</taxon>
        <taxon>Nitrobacteraceae</taxon>
        <taxon>Bradyrhizobium</taxon>
    </lineage>
</organism>
<dbReference type="Proteomes" id="UP000297700">
    <property type="component" value="Unassembled WGS sequence"/>
</dbReference>
<proteinExistence type="predicted"/>
<dbReference type="AlphaFoldDB" id="A0A4Y9NNN7"/>
<dbReference type="EMBL" id="SPQS01000026">
    <property type="protein sequence ID" value="TFV69500.1"/>
    <property type="molecule type" value="Genomic_DNA"/>
</dbReference>
<accession>A0A4Y9NNN7</accession>
<evidence type="ECO:0000313" key="1">
    <source>
        <dbReference type="EMBL" id="TFV69500.1"/>
    </source>
</evidence>
<reference evidence="1 2" key="1">
    <citation type="submission" date="2019-03" db="EMBL/GenBank/DDBJ databases">
        <title>Bradyrhizobium strains diversity.</title>
        <authorList>
            <person name="Urquiaga M.C.O."/>
            <person name="Hungria M."/>
            <person name="Delamuta J.R.M."/>
            <person name="Klepa M.S."/>
        </authorList>
    </citation>
    <scope>NUCLEOTIDE SEQUENCE [LARGE SCALE GENOMIC DNA]</scope>
    <source>
        <strain evidence="1 2">CNPSo 3426</strain>
    </source>
</reference>
<comment type="caution">
    <text evidence="1">The sequence shown here is derived from an EMBL/GenBank/DDBJ whole genome shotgun (WGS) entry which is preliminary data.</text>
</comment>
<evidence type="ECO:0000313" key="2">
    <source>
        <dbReference type="Proteomes" id="UP000297700"/>
    </source>
</evidence>
<name>A0A4Y9NNN7_9BRAD</name>
<sequence length="83" mass="9442">MIKRRHPVWPTQPRRSGVASIRFWETMAPFAADCFSFRAESFRPLVHQNRDSHASPEIVVQHADARGLVDGLIWPKTGFASIV</sequence>
<gene>
    <name evidence="1" type="ORF">E4K64_32820</name>
</gene>
<protein>
    <submittedName>
        <fullName evidence="1">Uncharacterized protein</fullName>
    </submittedName>
</protein>